<proteinExistence type="predicted"/>
<reference evidence="2" key="1">
    <citation type="submission" date="2013-01" db="EMBL/GenBank/DDBJ databases">
        <title>Draft Genome Sequence of a Mulberry Tree, Morus notabilis C.K. Schneid.</title>
        <authorList>
            <person name="He N."/>
            <person name="Zhao S."/>
        </authorList>
    </citation>
    <scope>NUCLEOTIDE SEQUENCE</scope>
</reference>
<gene>
    <name evidence="1" type="ORF">L484_005218</name>
</gene>
<keyword evidence="2" id="KW-1185">Reference proteome</keyword>
<organism evidence="1 2">
    <name type="scientific">Morus notabilis</name>
    <dbReference type="NCBI Taxonomy" id="981085"/>
    <lineage>
        <taxon>Eukaryota</taxon>
        <taxon>Viridiplantae</taxon>
        <taxon>Streptophyta</taxon>
        <taxon>Embryophyta</taxon>
        <taxon>Tracheophyta</taxon>
        <taxon>Spermatophyta</taxon>
        <taxon>Magnoliopsida</taxon>
        <taxon>eudicotyledons</taxon>
        <taxon>Gunneridae</taxon>
        <taxon>Pentapetalae</taxon>
        <taxon>rosids</taxon>
        <taxon>fabids</taxon>
        <taxon>Rosales</taxon>
        <taxon>Moraceae</taxon>
        <taxon>Moreae</taxon>
        <taxon>Morus</taxon>
    </lineage>
</organism>
<dbReference type="AlphaFoldDB" id="W9QYJ4"/>
<accession>W9QYJ4</accession>
<sequence>MTEGDDYNNVNGQRLGGFLGIFSEYHAGKKKPREIGAIISCDVSSSASPALAFPHIAAGPRKTLNGLVIIRPSTIFEEESCTTTPSE</sequence>
<evidence type="ECO:0000313" key="2">
    <source>
        <dbReference type="Proteomes" id="UP000030645"/>
    </source>
</evidence>
<name>W9QYJ4_9ROSA</name>
<evidence type="ECO:0000313" key="1">
    <source>
        <dbReference type="EMBL" id="EXB58484.1"/>
    </source>
</evidence>
<protein>
    <submittedName>
        <fullName evidence="1">Uncharacterized protein</fullName>
    </submittedName>
</protein>
<dbReference type="Proteomes" id="UP000030645">
    <property type="component" value="Unassembled WGS sequence"/>
</dbReference>
<dbReference type="EMBL" id="KE344363">
    <property type="protein sequence ID" value="EXB58484.1"/>
    <property type="molecule type" value="Genomic_DNA"/>
</dbReference>